<dbReference type="PROSITE" id="PS50271">
    <property type="entry name" value="ZF_UBP"/>
    <property type="match status" value="1"/>
</dbReference>
<keyword evidence="4" id="KW-0678">Repressor</keyword>
<keyword evidence="12" id="KW-0805">Transcription regulation</keyword>
<evidence type="ECO:0000259" key="16">
    <source>
        <dbReference type="PROSITE" id="PS50271"/>
    </source>
</evidence>
<evidence type="ECO:0000256" key="11">
    <source>
        <dbReference type="ARBA" id="ARBA00022853"/>
    </source>
</evidence>
<evidence type="ECO:0000256" key="6">
    <source>
        <dbReference type="ARBA" id="ARBA00022737"/>
    </source>
</evidence>
<keyword evidence="14" id="KW-0539">Nucleus</keyword>
<comment type="caution">
    <text evidence="17">The sequence shown here is derived from an EMBL/GenBank/DDBJ whole genome shotgun (WGS) entry which is preliminary data.</text>
</comment>
<gene>
    <name evidence="17" type="ORF">GDO78_018893</name>
</gene>
<evidence type="ECO:0000256" key="5">
    <source>
        <dbReference type="ARBA" id="ARBA00022723"/>
    </source>
</evidence>
<name>A0A8J6BHF6_ELECQ</name>
<proteinExistence type="inferred from homology"/>
<dbReference type="SUPFAM" id="SSF57850">
    <property type="entry name" value="RING/U-box"/>
    <property type="match status" value="1"/>
</dbReference>
<dbReference type="AlphaFoldDB" id="A0A8J6BHF6"/>
<keyword evidence="9" id="KW-0378">Hydrolase</keyword>
<evidence type="ECO:0000256" key="8">
    <source>
        <dbReference type="ARBA" id="ARBA00022786"/>
    </source>
</evidence>
<dbReference type="InterPro" id="IPR001607">
    <property type="entry name" value="Znf_UBP"/>
</dbReference>
<dbReference type="EMBL" id="WNTK01003461">
    <property type="protein sequence ID" value="KAG9465109.1"/>
    <property type="molecule type" value="Genomic_DNA"/>
</dbReference>
<keyword evidence="6" id="KW-0677">Repeat</keyword>
<organism evidence="17 18">
    <name type="scientific">Eleutherodactylus coqui</name>
    <name type="common">Puerto Rican coqui</name>
    <dbReference type="NCBI Taxonomy" id="57060"/>
    <lineage>
        <taxon>Eukaryota</taxon>
        <taxon>Metazoa</taxon>
        <taxon>Chordata</taxon>
        <taxon>Craniata</taxon>
        <taxon>Vertebrata</taxon>
        <taxon>Euteleostomi</taxon>
        <taxon>Amphibia</taxon>
        <taxon>Batrachia</taxon>
        <taxon>Anura</taxon>
        <taxon>Neobatrachia</taxon>
        <taxon>Hyloidea</taxon>
        <taxon>Eleutherodactylidae</taxon>
        <taxon>Eleutherodactylinae</taxon>
        <taxon>Eleutherodactylus</taxon>
        <taxon>Eleutherodactylus</taxon>
    </lineage>
</organism>
<dbReference type="InterPro" id="IPR013083">
    <property type="entry name" value="Znf_RING/FYVE/PHD"/>
</dbReference>
<evidence type="ECO:0000256" key="12">
    <source>
        <dbReference type="ARBA" id="ARBA00023015"/>
    </source>
</evidence>
<evidence type="ECO:0000256" key="15">
    <source>
        <dbReference type="PROSITE-ProRule" id="PRU00502"/>
    </source>
</evidence>
<evidence type="ECO:0000256" key="4">
    <source>
        <dbReference type="ARBA" id="ARBA00022491"/>
    </source>
</evidence>
<dbReference type="SMART" id="SM00290">
    <property type="entry name" value="ZnF_UBP"/>
    <property type="match status" value="1"/>
</dbReference>
<keyword evidence="5" id="KW-0479">Metal-binding</keyword>
<evidence type="ECO:0000313" key="18">
    <source>
        <dbReference type="Proteomes" id="UP000770717"/>
    </source>
</evidence>
<dbReference type="Proteomes" id="UP000770717">
    <property type="component" value="Unassembled WGS sequence"/>
</dbReference>
<keyword evidence="7 15" id="KW-0863">Zinc-finger</keyword>
<evidence type="ECO:0000256" key="10">
    <source>
        <dbReference type="ARBA" id="ARBA00022833"/>
    </source>
</evidence>
<evidence type="ECO:0000256" key="3">
    <source>
        <dbReference type="ARBA" id="ARBA00007738"/>
    </source>
</evidence>
<keyword evidence="10" id="KW-0862">Zinc</keyword>
<sequence>GLFSLQSTDQPPIPASLAKAAGGDHLESALGISGELFTVTPLPWCPHLESVHALPPSGLDVTEPCAECGTQVENWVCLTCYQVLCGRYVWQHMMCHGVSCGHNLVLSFSDFSVWCYSCDAYIHNEVLLPAKRSAYHSKFMEEMPGV</sequence>
<dbReference type="FunFam" id="3.30.40.10:FF:000342">
    <property type="entry name" value="Histone deacetylase 6"/>
    <property type="match status" value="1"/>
</dbReference>
<evidence type="ECO:0000256" key="7">
    <source>
        <dbReference type="ARBA" id="ARBA00022771"/>
    </source>
</evidence>
<keyword evidence="18" id="KW-1185">Reference proteome</keyword>
<evidence type="ECO:0000256" key="2">
    <source>
        <dbReference type="ARBA" id="ARBA00004123"/>
    </source>
</evidence>
<dbReference type="PANTHER" id="PTHR47665">
    <property type="entry name" value="HISTONE DEACETYLASE-LIKE PROTEIN"/>
    <property type="match status" value="1"/>
</dbReference>
<accession>A0A8J6BHF6</accession>
<comment type="cofactor">
    <cofactor evidence="1">
        <name>Zn(2+)</name>
        <dbReference type="ChEBI" id="CHEBI:29105"/>
    </cofactor>
</comment>
<feature type="domain" description="UBP-type" evidence="16">
    <location>
        <begin position="43"/>
        <end position="141"/>
    </location>
</feature>
<dbReference type="PANTHER" id="PTHR47665:SF1">
    <property type="entry name" value="HISTONE DEACETYLASE-LIKE PROTEIN"/>
    <property type="match status" value="1"/>
</dbReference>
<dbReference type="GO" id="GO:0008270">
    <property type="term" value="F:zinc ion binding"/>
    <property type="evidence" value="ECO:0007669"/>
    <property type="project" value="UniProtKB-KW"/>
</dbReference>
<keyword evidence="11" id="KW-0156">Chromatin regulator</keyword>
<dbReference type="Pfam" id="PF02148">
    <property type="entry name" value="zf-UBP"/>
    <property type="match status" value="1"/>
</dbReference>
<keyword evidence="13" id="KW-0804">Transcription</keyword>
<evidence type="ECO:0000256" key="9">
    <source>
        <dbReference type="ARBA" id="ARBA00022801"/>
    </source>
</evidence>
<feature type="non-terminal residue" evidence="17">
    <location>
        <position position="146"/>
    </location>
</feature>
<dbReference type="GO" id="GO:0016787">
    <property type="term" value="F:hydrolase activity"/>
    <property type="evidence" value="ECO:0007669"/>
    <property type="project" value="UniProtKB-KW"/>
</dbReference>
<comment type="subcellular location">
    <subcellularLocation>
        <location evidence="2">Nucleus</location>
    </subcellularLocation>
</comment>
<evidence type="ECO:0000313" key="17">
    <source>
        <dbReference type="EMBL" id="KAG9465109.1"/>
    </source>
</evidence>
<evidence type="ECO:0000256" key="1">
    <source>
        <dbReference type="ARBA" id="ARBA00001947"/>
    </source>
</evidence>
<reference evidence="17" key="1">
    <citation type="thesis" date="2020" institute="ProQuest LLC" country="789 East Eisenhower Parkway, Ann Arbor, MI, USA">
        <title>Comparative Genomics and Chromosome Evolution.</title>
        <authorList>
            <person name="Mudd A.B."/>
        </authorList>
    </citation>
    <scope>NUCLEOTIDE SEQUENCE</scope>
    <source>
        <strain evidence="17">HN-11 Male</strain>
        <tissue evidence="17">Kidney and liver</tissue>
    </source>
</reference>
<protein>
    <recommendedName>
        <fullName evidence="16">UBP-type domain-containing protein</fullName>
    </recommendedName>
</protein>
<evidence type="ECO:0000256" key="13">
    <source>
        <dbReference type="ARBA" id="ARBA00023163"/>
    </source>
</evidence>
<dbReference type="GO" id="GO:0005634">
    <property type="term" value="C:nucleus"/>
    <property type="evidence" value="ECO:0007669"/>
    <property type="project" value="UniProtKB-SubCell"/>
</dbReference>
<evidence type="ECO:0000256" key="14">
    <source>
        <dbReference type="ARBA" id="ARBA00023242"/>
    </source>
</evidence>
<dbReference type="Gene3D" id="3.30.40.10">
    <property type="entry name" value="Zinc/RING finger domain, C3HC4 (zinc finger)"/>
    <property type="match status" value="1"/>
</dbReference>
<dbReference type="OrthoDB" id="424012at2759"/>
<dbReference type="GO" id="GO:0006325">
    <property type="term" value="P:chromatin organization"/>
    <property type="evidence" value="ECO:0007669"/>
    <property type="project" value="UniProtKB-KW"/>
</dbReference>
<comment type="similarity">
    <text evidence="3">Belongs to the histone deacetylase family. HD type 2 subfamily.</text>
</comment>
<keyword evidence="8" id="KW-0833">Ubl conjugation pathway</keyword>